<proteinExistence type="predicted"/>
<feature type="transmembrane region" description="Helical" evidence="1">
    <location>
        <begin position="7"/>
        <end position="26"/>
    </location>
</feature>
<dbReference type="AlphaFoldDB" id="A0A3E0HVH9"/>
<dbReference type="EMBL" id="QUNS01000004">
    <property type="protein sequence ID" value="REH50438.1"/>
    <property type="molecule type" value="Genomic_DNA"/>
</dbReference>
<evidence type="ECO:0008006" key="4">
    <source>
        <dbReference type="Google" id="ProtNLM"/>
    </source>
</evidence>
<keyword evidence="1" id="KW-1133">Transmembrane helix</keyword>
<gene>
    <name evidence="2" type="ORF">C7448_10450</name>
</gene>
<keyword evidence="1" id="KW-0812">Transmembrane</keyword>
<feature type="transmembrane region" description="Helical" evidence="1">
    <location>
        <begin position="32"/>
        <end position="51"/>
    </location>
</feature>
<evidence type="ECO:0000313" key="3">
    <source>
        <dbReference type="Proteomes" id="UP000256884"/>
    </source>
</evidence>
<organism evidence="2 3">
    <name type="scientific">Tenacibaculum gallaicum</name>
    <dbReference type="NCBI Taxonomy" id="561505"/>
    <lineage>
        <taxon>Bacteria</taxon>
        <taxon>Pseudomonadati</taxon>
        <taxon>Bacteroidota</taxon>
        <taxon>Flavobacteriia</taxon>
        <taxon>Flavobacteriales</taxon>
        <taxon>Flavobacteriaceae</taxon>
        <taxon>Tenacibaculum</taxon>
    </lineage>
</organism>
<sequence length="56" mass="6246">MKELKKVIIIVSLIMILACVLMVYFGRLSSQNSYIGTLLMLIMALVLGLSIKTTKE</sequence>
<keyword evidence="3" id="KW-1185">Reference proteome</keyword>
<evidence type="ECO:0000313" key="2">
    <source>
        <dbReference type="EMBL" id="REH50438.1"/>
    </source>
</evidence>
<accession>A0A3E0HVH9</accession>
<evidence type="ECO:0000256" key="1">
    <source>
        <dbReference type="SAM" id="Phobius"/>
    </source>
</evidence>
<protein>
    <recommendedName>
        <fullName evidence="4">Lipoprotein</fullName>
    </recommendedName>
</protein>
<comment type="caution">
    <text evidence="2">The sequence shown here is derived from an EMBL/GenBank/DDBJ whole genome shotgun (WGS) entry which is preliminary data.</text>
</comment>
<name>A0A3E0HVH9_9FLAO</name>
<keyword evidence="1" id="KW-0472">Membrane</keyword>
<reference evidence="2 3" key="1">
    <citation type="submission" date="2018-08" db="EMBL/GenBank/DDBJ databases">
        <title>Genomic Encyclopedia of Type Strains, Phase IV (KMG-IV): sequencing the most valuable type-strain genomes for metagenomic binning, comparative biology and taxonomic classification.</title>
        <authorList>
            <person name="Goeker M."/>
        </authorList>
    </citation>
    <scope>NUCLEOTIDE SEQUENCE [LARGE SCALE GENOMIC DNA]</scope>
    <source>
        <strain evidence="2 3">DSM 18841</strain>
    </source>
</reference>
<dbReference type="PROSITE" id="PS51257">
    <property type="entry name" value="PROKAR_LIPOPROTEIN"/>
    <property type="match status" value="1"/>
</dbReference>
<dbReference type="Proteomes" id="UP000256884">
    <property type="component" value="Unassembled WGS sequence"/>
</dbReference>